<proteinExistence type="predicted"/>
<sequence length="152" mass="16648">MDPREAHDKPLPTPDSDSRAYWEGLKDGRLLLQHCNTCGHVQFYQQALCRKCLGTDLAHRAASGRGTVHSFSVVHRAPGPAFKQDTPYAVLLVELAEGPRMISSLIDADPMSVAFDMPVELVCDSSNADVVLPRFRPVKLAQPHTSLDVQGS</sequence>
<dbReference type="Proteomes" id="UP000596827">
    <property type="component" value="Unassembled WGS sequence"/>
</dbReference>
<accession>A0A923M2Z9</accession>
<comment type="caution">
    <text evidence="3">The sequence shown here is derived from an EMBL/GenBank/DDBJ whole genome shotgun (WGS) entry which is preliminary data.</text>
</comment>
<dbReference type="AlphaFoldDB" id="A0A923M2Z9"/>
<dbReference type="SUPFAM" id="SSF50249">
    <property type="entry name" value="Nucleic acid-binding proteins"/>
    <property type="match status" value="1"/>
</dbReference>
<dbReference type="InterPro" id="IPR052513">
    <property type="entry name" value="Thioester_dehydratase-like"/>
</dbReference>
<protein>
    <submittedName>
        <fullName evidence="3">Zn-ribbon domain-containing OB-fold protein</fullName>
    </submittedName>
</protein>
<feature type="domain" description="ChsH2 C-terminal OB-fold" evidence="1">
    <location>
        <begin position="60"/>
        <end position="122"/>
    </location>
</feature>
<evidence type="ECO:0000259" key="2">
    <source>
        <dbReference type="Pfam" id="PF12172"/>
    </source>
</evidence>
<dbReference type="PANTHER" id="PTHR34075:SF5">
    <property type="entry name" value="BLR3430 PROTEIN"/>
    <property type="match status" value="1"/>
</dbReference>
<organism evidence="3 4">
    <name type="scientific">Ramlibacter albus</name>
    <dbReference type="NCBI Taxonomy" id="2079448"/>
    <lineage>
        <taxon>Bacteria</taxon>
        <taxon>Pseudomonadati</taxon>
        <taxon>Pseudomonadota</taxon>
        <taxon>Betaproteobacteria</taxon>
        <taxon>Burkholderiales</taxon>
        <taxon>Comamonadaceae</taxon>
        <taxon>Ramlibacter</taxon>
    </lineage>
</organism>
<evidence type="ECO:0000313" key="4">
    <source>
        <dbReference type="Proteomes" id="UP000596827"/>
    </source>
</evidence>
<dbReference type="PANTHER" id="PTHR34075">
    <property type="entry name" value="BLR3430 PROTEIN"/>
    <property type="match status" value="1"/>
</dbReference>
<dbReference type="Gene3D" id="6.10.30.10">
    <property type="match status" value="1"/>
</dbReference>
<dbReference type="InterPro" id="IPR002878">
    <property type="entry name" value="ChsH2_C"/>
</dbReference>
<reference evidence="3" key="1">
    <citation type="submission" date="2020-08" db="EMBL/GenBank/DDBJ databases">
        <title>Ramlibacter sp. GTP1 16S ribosomal RNA gene genome sequencing and assembly.</title>
        <authorList>
            <person name="Kang M."/>
        </authorList>
    </citation>
    <scope>NUCLEOTIDE SEQUENCE</scope>
    <source>
        <strain evidence="3">GTP1</strain>
    </source>
</reference>
<dbReference type="InterPro" id="IPR022002">
    <property type="entry name" value="ChsH2_Znr"/>
</dbReference>
<name>A0A923M2Z9_9BURK</name>
<dbReference type="Pfam" id="PF12172">
    <property type="entry name" value="zf-ChsH2"/>
    <property type="match status" value="1"/>
</dbReference>
<dbReference type="InterPro" id="IPR012340">
    <property type="entry name" value="NA-bd_OB-fold"/>
</dbReference>
<evidence type="ECO:0000259" key="1">
    <source>
        <dbReference type="Pfam" id="PF01796"/>
    </source>
</evidence>
<keyword evidence="4" id="KW-1185">Reference proteome</keyword>
<evidence type="ECO:0000313" key="3">
    <source>
        <dbReference type="EMBL" id="MBC5762978.1"/>
    </source>
</evidence>
<feature type="domain" description="ChsH2 rubredoxin-like zinc ribbon" evidence="2">
    <location>
        <begin position="22"/>
        <end position="57"/>
    </location>
</feature>
<dbReference type="Pfam" id="PF01796">
    <property type="entry name" value="OB_ChsH2_C"/>
    <property type="match status" value="1"/>
</dbReference>
<dbReference type="EMBL" id="JACORU010000001">
    <property type="protein sequence ID" value="MBC5762978.1"/>
    <property type="molecule type" value="Genomic_DNA"/>
</dbReference>
<gene>
    <name evidence="3" type="ORF">H8R02_00835</name>
</gene>